<evidence type="ECO:0000256" key="3">
    <source>
        <dbReference type="ARBA" id="ARBA00012744"/>
    </source>
</evidence>
<evidence type="ECO:0000313" key="7">
    <source>
        <dbReference type="EMBL" id="AGM32064.1"/>
    </source>
</evidence>
<dbReference type="PANTHER" id="PTHR42715">
    <property type="entry name" value="BETA-GLUCOSIDASE"/>
    <property type="match status" value="1"/>
</dbReference>
<dbReference type="SUPFAM" id="SSF52279">
    <property type="entry name" value="Beta-D-glucan exohydrolase, C-terminal domain"/>
    <property type="match status" value="1"/>
</dbReference>
<evidence type="ECO:0000256" key="1">
    <source>
        <dbReference type="ARBA" id="ARBA00000448"/>
    </source>
</evidence>
<keyword evidence="5 7" id="KW-0326">Glycosidase</keyword>
<evidence type="ECO:0000256" key="2">
    <source>
        <dbReference type="ARBA" id="ARBA00005336"/>
    </source>
</evidence>
<dbReference type="Gene3D" id="2.60.40.10">
    <property type="entry name" value="Immunoglobulins"/>
    <property type="match status" value="1"/>
</dbReference>
<comment type="catalytic activity">
    <reaction evidence="1">
        <text>Hydrolysis of terminal, non-reducing beta-D-glucosyl residues with release of beta-D-glucose.</text>
        <dbReference type="EC" id="3.2.1.21"/>
    </reaction>
</comment>
<evidence type="ECO:0000256" key="5">
    <source>
        <dbReference type="ARBA" id="ARBA00023295"/>
    </source>
</evidence>
<dbReference type="Gene3D" id="3.40.50.1700">
    <property type="entry name" value="Glycoside hydrolase family 3 C-terminal domain"/>
    <property type="match status" value="1"/>
</dbReference>
<reference evidence="7" key="1">
    <citation type="submission" date="2013-02" db="EMBL/GenBank/DDBJ databases">
        <title>Immune-Related transcriptome of Coptotermes formosanus Shiraki workers: the defense mechanism.</title>
        <authorList>
            <person name="Hussain A."/>
            <person name="Li Y.F."/>
            <person name="Wen S.Y."/>
        </authorList>
    </citation>
    <scope>NUCLEOTIDE SEQUENCE</scope>
</reference>
<feature type="domain" description="Fibronectin type III-like" evidence="6">
    <location>
        <begin position="94"/>
        <end position="163"/>
    </location>
</feature>
<evidence type="ECO:0000259" key="6">
    <source>
        <dbReference type="SMART" id="SM01217"/>
    </source>
</evidence>
<dbReference type="Pfam" id="PF01915">
    <property type="entry name" value="Glyco_hydro_3_C"/>
    <property type="match status" value="1"/>
</dbReference>
<dbReference type="SMART" id="SM01217">
    <property type="entry name" value="Fn3_like"/>
    <property type="match status" value="1"/>
</dbReference>
<keyword evidence="4" id="KW-0378">Hydrolase</keyword>
<evidence type="ECO:0000256" key="4">
    <source>
        <dbReference type="ARBA" id="ARBA00022801"/>
    </source>
</evidence>
<dbReference type="GO" id="GO:0005975">
    <property type="term" value="P:carbohydrate metabolic process"/>
    <property type="evidence" value="ECO:0007669"/>
    <property type="project" value="InterPro"/>
</dbReference>
<dbReference type="InterPro" id="IPR026891">
    <property type="entry name" value="Fn3-like"/>
</dbReference>
<dbReference type="InterPro" id="IPR013783">
    <property type="entry name" value="Ig-like_fold"/>
</dbReference>
<name>R4UJ45_COPFO</name>
<dbReference type="PANTHER" id="PTHR42715:SF10">
    <property type="entry name" value="BETA-GLUCOSIDASE"/>
    <property type="match status" value="1"/>
</dbReference>
<comment type="similarity">
    <text evidence="2">Belongs to the glycosyl hydrolase 3 family.</text>
</comment>
<dbReference type="GO" id="GO:0008422">
    <property type="term" value="F:beta-glucosidase activity"/>
    <property type="evidence" value="ECO:0007669"/>
    <property type="project" value="UniProtKB-EC"/>
</dbReference>
<dbReference type="InterPro" id="IPR002772">
    <property type="entry name" value="Glyco_hydro_3_C"/>
</dbReference>
<protein>
    <recommendedName>
        <fullName evidence="3">beta-glucosidase</fullName>
        <ecNumber evidence="3">3.2.1.21</ecNumber>
    </recommendedName>
</protein>
<proteinExistence type="evidence at transcript level"/>
<dbReference type="EMBL" id="KC632250">
    <property type="protein sequence ID" value="AGM32064.1"/>
    <property type="molecule type" value="mRNA"/>
</dbReference>
<dbReference type="AlphaFoldDB" id="R4UJ45"/>
<dbReference type="Pfam" id="PF14310">
    <property type="entry name" value="Fn3-like"/>
    <property type="match status" value="1"/>
</dbReference>
<dbReference type="InterPro" id="IPR036881">
    <property type="entry name" value="Glyco_hydro_3_C_sf"/>
</dbReference>
<sequence>MLYLPGYSGGDALADILFGDVNPSGKLPISYPKYPHSLFNYYRKTFDDYNPLFEFGFGLSYTTFNYSNLSVSSDNEVINVSVTVTNTGNVSGKEAVQLYTSDLVASSAPDAKRLRKFKKVELESNESITLEFQLTPLDLSFINEDNKRVTEKGDFEIQIADLKARFALT</sequence>
<accession>R4UJ45</accession>
<organism evidence="7">
    <name type="scientific">Coptotermes formosanus</name>
    <name type="common">Formosan subterranean termite</name>
    <dbReference type="NCBI Taxonomy" id="36987"/>
    <lineage>
        <taxon>Eukaryota</taxon>
        <taxon>Metazoa</taxon>
        <taxon>Ecdysozoa</taxon>
        <taxon>Arthropoda</taxon>
        <taxon>Hexapoda</taxon>
        <taxon>Insecta</taxon>
        <taxon>Pterygota</taxon>
        <taxon>Neoptera</taxon>
        <taxon>Polyneoptera</taxon>
        <taxon>Dictyoptera</taxon>
        <taxon>Blattodea</taxon>
        <taxon>Blattoidea</taxon>
        <taxon>Termitoidae</taxon>
        <taxon>Rhinotermitidae</taxon>
        <taxon>Coptotermes</taxon>
    </lineage>
</organism>
<dbReference type="EC" id="3.2.1.21" evidence="3"/>
<dbReference type="InterPro" id="IPR050288">
    <property type="entry name" value="Cellulose_deg_GH3"/>
</dbReference>